<dbReference type="RefSeq" id="WP_377820967.1">
    <property type="nucleotide sequence ID" value="NZ_JBHSWJ010000002.1"/>
</dbReference>
<evidence type="ECO:0000259" key="6">
    <source>
        <dbReference type="PROSITE" id="PS50977"/>
    </source>
</evidence>
<dbReference type="Proteomes" id="UP001596356">
    <property type="component" value="Unassembled WGS sequence"/>
</dbReference>
<organism evidence="7 8">
    <name type="scientific">Branchiibius cervicis</name>
    <dbReference type="NCBI Taxonomy" id="908252"/>
    <lineage>
        <taxon>Bacteria</taxon>
        <taxon>Bacillati</taxon>
        <taxon>Actinomycetota</taxon>
        <taxon>Actinomycetes</taxon>
        <taxon>Micrococcales</taxon>
        <taxon>Dermacoccaceae</taxon>
        <taxon>Branchiibius</taxon>
    </lineage>
</organism>
<evidence type="ECO:0000259" key="5">
    <source>
        <dbReference type="PROSITE" id="PS50943"/>
    </source>
</evidence>
<dbReference type="SMART" id="SM00530">
    <property type="entry name" value="HTH_XRE"/>
    <property type="match status" value="1"/>
</dbReference>
<dbReference type="Pfam" id="PF00440">
    <property type="entry name" value="TetR_N"/>
    <property type="match status" value="1"/>
</dbReference>
<dbReference type="PANTHER" id="PTHR30055:SF234">
    <property type="entry name" value="HTH-TYPE TRANSCRIPTIONAL REGULATOR BETI"/>
    <property type="match status" value="1"/>
</dbReference>
<dbReference type="PANTHER" id="PTHR30055">
    <property type="entry name" value="HTH-TYPE TRANSCRIPTIONAL REGULATOR RUTR"/>
    <property type="match status" value="1"/>
</dbReference>
<evidence type="ECO:0000313" key="8">
    <source>
        <dbReference type="Proteomes" id="UP001596356"/>
    </source>
</evidence>
<dbReference type="PROSITE" id="PS50943">
    <property type="entry name" value="HTH_CROC1"/>
    <property type="match status" value="1"/>
</dbReference>
<dbReference type="Pfam" id="PF17932">
    <property type="entry name" value="TetR_C_24"/>
    <property type="match status" value="1"/>
</dbReference>
<dbReference type="Gene3D" id="1.10.357.10">
    <property type="entry name" value="Tetracycline Repressor, domain 2"/>
    <property type="match status" value="1"/>
</dbReference>
<dbReference type="InterPro" id="IPR001387">
    <property type="entry name" value="Cro/C1-type_HTH"/>
</dbReference>
<comment type="caution">
    <text evidence="7">The sequence shown here is derived from an EMBL/GenBank/DDBJ whole genome shotgun (WGS) entry which is preliminary data.</text>
</comment>
<dbReference type="CDD" id="cd00093">
    <property type="entry name" value="HTH_XRE"/>
    <property type="match status" value="1"/>
</dbReference>
<name>A0ABW2AQV0_9MICO</name>
<feature type="domain" description="HTH tetR-type" evidence="6">
    <location>
        <begin position="109"/>
        <end position="169"/>
    </location>
</feature>
<dbReference type="InterPro" id="IPR036271">
    <property type="entry name" value="Tet_transcr_reg_TetR-rel_C_sf"/>
</dbReference>
<proteinExistence type="predicted"/>
<feature type="DNA-binding region" description="H-T-H motif" evidence="4">
    <location>
        <begin position="132"/>
        <end position="151"/>
    </location>
</feature>
<keyword evidence="2 4" id="KW-0238">DNA-binding</keyword>
<keyword evidence="1" id="KW-0805">Transcription regulation</keyword>
<keyword evidence="3" id="KW-0804">Transcription</keyword>
<dbReference type="InterPro" id="IPR009057">
    <property type="entry name" value="Homeodomain-like_sf"/>
</dbReference>
<evidence type="ECO:0000256" key="3">
    <source>
        <dbReference type="ARBA" id="ARBA00023163"/>
    </source>
</evidence>
<evidence type="ECO:0000313" key="7">
    <source>
        <dbReference type="EMBL" id="MFC6713309.1"/>
    </source>
</evidence>
<evidence type="ECO:0000256" key="1">
    <source>
        <dbReference type="ARBA" id="ARBA00023015"/>
    </source>
</evidence>
<keyword evidence="8" id="KW-1185">Reference proteome</keyword>
<evidence type="ECO:0000256" key="2">
    <source>
        <dbReference type="ARBA" id="ARBA00023125"/>
    </source>
</evidence>
<accession>A0ABW2AQV0</accession>
<dbReference type="InterPro" id="IPR001647">
    <property type="entry name" value="HTH_TetR"/>
</dbReference>
<dbReference type="Pfam" id="PF01381">
    <property type="entry name" value="HTH_3"/>
    <property type="match status" value="1"/>
</dbReference>
<dbReference type="InterPro" id="IPR050109">
    <property type="entry name" value="HTH-type_TetR-like_transc_reg"/>
</dbReference>
<reference evidence="8" key="1">
    <citation type="journal article" date="2019" name="Int. J. Syst. Evol. Microbiol.">
        <title>The Global Catalogue of Microorganisms (GCM) 10K type strain sequencing project: providing services to taxonomists for standard genome sequencing and annotation.</title>
        <authorList>
            <consortium name="The Broad Institute Genomics Platform"/>
            <consortium name="The Broad Institute Genome Sequencing Center for Infectious Disease"/>
            <person name="Wu L."/>
            <person name="Ma J."/>
        </authorList>
    </citation>
    <scope>NUCLEOTIDE SEQUENCE [LARGE SCALE GENOMIC DNA]</scope>
    <source>
        <strain evidence="8">NBRC 106593</strain>
    </source>
</reference>
<evidence type="ECO:0000256" key="4">
    <source>
        <dbReference type="PROSITE-ProRule" id="PRU00335"/>
    </source>
</evidence>
<dbReference type="InterPro" id="IPR041490">
    <property type="entry name" value="KstR2_TetR_C"/>
</dbReference>
<dbReference type="Gene3D" id="1.10.260.40">
    <property type="entry name" value="lambda repressor-like DNA-binding domains"/>
    <property type="match status" value="1"/>
</dbReference>
<dbReference type="SUPFAM" id="SSF48498">
    <property type="entry name" value="Tetracyclin repressor-like, C-terminal domain"/>
    <property type="match status" value="1"/>
</dbReference>
<gene>
    <name evidence="7" type="ORF">ACFQBT_05400</name>
</gene>
<dbReference type="PRINTS" id="PR00455">
    <property type="entry name" value="HTHTETR"/>
</dbReference>
<dbReference type="EMBL" id="JBHSWJ010000002">
    <property type="protein sequence ID" value="MFC6713309.1"/>
    <property type="molecule type" value="Genomic_DNA"/>
</dbReference>
<sequence>MAEHHGRVADVAAAPSGVGAAIRRARRSASLSLRGLAAELGVSPATMSALENDLTPVTVQRLIAIADALGVDPAGIVADAGPDTVETPQPAFAVVASGRDVADWRHFGPLAVDPVLAAAIRVFVRTGYHGATMRMIALEAGMSVAGVYHHYDSKYALLVTGLDRTMGELRPRVEAARDSGADPVERFSNIVEALALFHTYYGDLALIGASEMRSLDPTHRARIARLRNEIQYLMDEQVQQARKLGLLKARDWHDAGRAVSTMCTSLPQWFKLGGASSPEQIAREYARFALGMMQYDAAAHAAYRAKISDEQGD</sequence>
<dbReference type="PROSITE" id="PS50977">
    <property type="entry name" value="HTH_TETR_2"/>
    <property type="match status" value="1"/>
</dbReference>
<protein>
    <submittedName>
        <fullName evidence="7">TetR family transcriptional regulator</fullName>
    </submittedName>
</protein>
<dbReference type="InterPro" id="IPR010982">
    <property type="entry name" value="Lambda_DNA-bd_dom_sf"/>
</dbReference>
<feature type="domain" description="HTH cro/C1-type" evidence="5">
    <location>
        <begin position="22"/>
        <end position="76"/>
    </location>
</feature>
<dbReference type="SUPFAM" id="SSF47413">
    <property type="entry name" value="lambda repressor-like DNA-binding domains"/>
    <property type="match status" value="1"/>
</dbReference>
<dbReference type="SUPFAM" id="SSF46689">
    <property type="entry name" value="Homeodomain-like"/>
    <property type="match status" value="1"/>
</dbReference>